<dbReference type="Proteomes" id="UP001501326">
    <property type="component" value="Unassembled WGS sequence"/>
</dbReference>
<name>A0ABN3UW11_9MICO</name>
<dbReference type="EMBL" id="BAAARN010000005">
    <property type="protein sequence ID" value="GAA2739624.1"/>
    <property type="molecule type" value="Genomic_DNA"/>
</dbReference>
<feature type="region of interest" description="Disordered" evidence="1">
    <location>
        <begin position="47"/>
        <end position="68"/>
    </location>
</feature>
<evidence type="ECO:0000256" key="1">
    <source>
        <dbReference type="SAM" id="MobiDB-lite"/>
    </source>
</evidence>
<sequence length="125" mass="13477">MTTRHTDPAPGTLLAPPLDPLTALTACRTRVLEREGIAMFVAVDDLRPSARTRPGPSGRRLSAQEESVRDEGRLLASLLDLYHSGLEEAGFPTDDPDPDETGARELIDALAVLADVHLRAQPEVS</sequence>
<protein>
    <submittedName>
        <fullName evidence="2">Uncharacterized protein</fullName>
    </submittedName>
</protein>
<organism evidence="2 3">
    <name type="scientific">Pedococcus aerophilus</name>
    <dbReference type="NCBI Taxonomy" id="436356"/>
    <lineage>
        <taxon>Bacteria</taxon>
        <taxon>Bacillati</taxon>
        <taxon>Actinomycetota</taxon>
        <taxon>Actinomycetes</taxon>
        <taxon>Micrococcales</taxon>
        <taxon>Intrasporangiaceae</taxon>
        <taxon>Pedococcus</taxon>
    </lineage>
</organism>
<proteinExistence type="predicted"/>
<reference evidence="2 3" key="1">
    <citation type="journal article" date="2019" name="Int. J. Syst. Evol. Microbiol.">
        <title>The Global Catalogue of Microorganisms (GCM) 10K type strain sequencing project: providing services to taxonomists for standard genome sequencing and annotation.</title>
        <authorList>
            <consortium name="The Broad Institute Genomics Platform"/>
            <consortium name="The Broad Institute Genome Sequencing Center for Infectious Disease"/>
            <person name="Wu L."/>
            <person name="Ma J."/>
        </authorList>
    </citation>
    <scope>NUCLEOTIDE SEQUENCE [LARGE SCALE GENOMIC DNA]</scope>
    <source>
        <strain evidence="2 3">JCM 16378</strain>
    </source>
</reference>
<dbReference type="RefSeq" id="WP_344196116.1">
    <property type="nucleotide sequence ID" value="NZ_BAAARN010000005.1"/>
</dbReference>
<accession>A0ABN3UW11</accession>
<evidence type="ECO:0000313" key="2">
    <source>
        <dbReference type="EMBL" id="GAA2739624.1"/>
    </source>
</evidence>
<evidence type="ECO:0000313" key="3">
    <source>
        <dbReference type="Proteomes" id="UP001501326"/>
    </source>
</evidence>
<keyword evidence="3" id="KW-1185">Reference proteome</keyword>
<gene>
    <name evidence="2" type="ORF">GCM10009867_36470</name>
</gene>
<comment type="caution">
    <text evidence="2">The sequence shown here is derived from an EMBL/GenBank/DDBJ whole genome shotgun (WGS) entry which is preliminary data.</text>
</comment>